<dbReference type="RefSeq" id="WP_113969904.1">
    <property type="nucleotide sequence ID" value="NZ_QNRJ01000008.1"/>
</dbReference>
<dbReference type="EMBL" id="QNRJ01000008">
    <property type="protein sequence ID" value="RBP03609.1"/>
    <property type="molecule type" value="Genomic_DNA"/>
</dbReference>
<comment type="caution">
    <text evidence="2">The sequence shown here is derived from an EMBL/GenBank/DDBJ whole genome shotgun (WGS) entry which is preliminary data.</text>
</comment>
<accession>A0A366EQ32</accession>
<sequence length="182" mass="21313">MKRLLTGTRIYLSGFQEEDVTAIREWSQNEEVQRLLDALPHKPKTEEDIKKWMGDPGDNAYRFAIRLKDDGRIIGFVELDGILWTHRVGWVSISIGDEQSWGNGYGKEAMQCLLAYAFHELNLYRVQLTVFSYNERAMRLYESLGFKKEGSYRQFLQRDGDRYDMILYGLLAEEWKGKVKEG</sequence>
<organism evidence="2 3">
    <name type="scientific">Rossellomorea aquimaris</name>
    <dbReference type="NCBI Taxonomy" id="189382"/>
    <lineage>
        <taxon>Bacteria</taxon>
        <taxon>Bacillati</taxon>
        <taxon>Bacillota</taxon>
        <taxon>Bacilli</taxon>
        <taxon>Bacillales</taxon>
        <taxon>Bacillaceae</taxon>
        <taxon>Rossellomorea</taxon>
    </lineage>
</organism>
<dbReference type="SUPFAM" id="SSF55729">
    <property type="entry name" value="Acyl-CoA N-acyltransferases (Nat)"/>
    <property type="match status" value="1"/>
</dbReference>
<dbReference type="PANTHER" id="PTHR43415:SF3">
    <property type="entry name" value="GNAT-FAMILY ACETYLTRANSFERASE"/>
    <property type="match status" value="1"/>
</dbReference>
<name>A0A366EQ32_9BACI</name>
<reference evidence="2 3" key="1">
    <citation type="submission" date="2018-06" db="EMBL/GenBank/DDBJ databases">
        <title>Freshwater and sediment microbial communities from various areas in North America, analyzing microbe dynamics in response to fracking.</title>
        <authorList>
            <person name="Lamendella R."/>
        </authorList>
    </citation>
    <scope>NUCLEOTIDE SEQUENCE [LARGE SCALE GENOMIC DNA]</scope>
    <source>
        <strain evidence="2 3">97B</strain>
    </source>
</reference>
<keyword evidence="2" id="KW-0808">Transferase</keyword>
<dbReference type="Pfam" id="PF13302">
    <property type="entry name" value="Acetyltransf_3"/>
    <property type="match status" value="1"/>
</dbReference>
<dbReference type="CDD" id="cd04301">
    <property type="entry name" value="NAT_SF"/>
    <property type="match status" value="1"/>
</dbReference>
<dbReference type="PROSITE" id="PS51186">
    <property type="entry name" value="GNAT"/>
    <property type="match status" value="1"/>
</dbReference>
<evidence type="ECO:0000313" key="2">
    <source>
        <dbReference type="EMBL" id="RBP03609.1"/>
    </source>
</evidence>
<dbReference type="Proteomes" id="UP000252118">
    <property type="component" value="Unassembled WGS sequence"/>
</dbReference>
<dbReference type="OrthoDB" id="9795206at2"/>
<dbReference type="GO" id="GO:0016747">
    <property type="term" value="F:acyltransferase activity, transferring groups other than amino-acyl groups"/>
    <property type="evidence" value="ECO:0007669"/>
    <property type="project" value="InterPro"/>
</dbReference>
<dbReference type="PANTHER" id="PTHR43415">
    <property type="entry name" value="SPERMIDINE N(1)-ACETYLTRANSFERASE"/>
    <property type="match status" value="1"/>
</dbReference>
<dbReference type="InterPro" id="IPR016181">
    <property type="entry name" value="Acyl_CoA_acyltransferase"/>
</dbReference>
<dbReference type="AlphaFoldDB" id="A0A366EQ32"/>
<evidence type="ECO:0000259" key="1">
    <source>
        <dbReference type="PROSITE" id="PS51186"/>
    </source>
</evidence>
<dbReference type="InterPro" id="IPR000182">
    <property type="entry name" value="GNAT_dom"/>
</dbReference>
<feature type="domain" description="N-acetyltransferase" evidence="1">
    <location>
        <begin position="10"/>
        <end position="173"/>
    </location>
</feature>
<dbReference type="Gene3D" id="3.40.630.30">
    <property type="match status" value="1"/>
</dbReference>
<proteinExistence type="predicted"/>
<gene>
    <name evidence="2" type="ORF">DET59_10829</name>
</gene>
<protein>
    <submittedName>
        <fullName evidence="2">RimJ/RimL family protein N-acetyltransferase</fullName>
    </submittedName>
</protein>
<evidence type="ECO:0000313" key="3">
    <source>
        <dbReference type="Proteomes" id="UP000252118"/>
    </source>
</evidence>